<dbReference type="Pfam" id="PF07195">
    <property type="entry name" value="FliD_C"/>
    <property type="match status" value="1"/>
</dbReference>
<dbReference type="EMBL" id="JAKOGG010000004">
    <property type="protein sequence ID" value="MCS4556464.1"/>
    <property type="molecule type" value="Genomic_DNA"/>
</dbReference>
<keyword evidence="3" id="KW-0175">Coiled coil</keyword>
<dbReference type="RefSeq" id="WP_238895857.1">
    <property type="nucleotide sequence ID" value="NZ_JAKOGG010000004.1"/>
</dbReference>
<evidence type="ECO:0000256" key="5">
    <source>
        <dbReference type="RuleBase" id="RU362066"/>
    </source>
</evidence>
<dbReference type="Pfam" id="PF07196">
    <property type="entry name" value="Flagellin_IN"/>
    <property type="match status" value="1"/>
</dbReference>
<keyword evidence="8" id="KW-0969">Cilium</keyword>
<keyword evidence="8" id="KW-0282">Flagellum</keyword>
<dbReference type="InterPro" id="IPR010809">
    <property type="entry name" value="FliD_C"/>
</dbReference>
<feature type="domain" description="Flagellar hook-associated protein 2 N-terminal" evidence="6">
    <location>
        <begin position="10"/>
        <end position="107"/>
    </location>
</feature>
<sequence length="456" mass="47858">MALTATGIGSGLDITTIVKTLVDSERTPKETRLDSQENKLDAKVSAIGSLKSALTTFQDAVAKLSDPEALNIRKVSQSSEDFFTVTADKDARAGSYNVVVESLASAQKLASVAVSDDSSGVGEGSLSFAIQGKSFSVDVGATDSLEDIANSINNADDNVGVTATIINTDNGKRLVFASDKTGTENAITVTASDTSGTGLSSTFGSGQLETIQAAADSVIKIDGQTLTSSSNKIEGAISGVTFELTDADVGKTTKLTIAQDDDAVKENVQGFVDAYNTLMTKMDSLSSYNVSTNTSAALQGDSIIRSLQSQLRSMVSSRVDDGQGGTTALYDIGISADRQGRLTVDESKLTESLSSGMSKVGTLFAQKDTGIAARMDTVIDGYVKSNGMIASRQNSYTQEKDRIADQREALDRRMELLQARLTKQYNAMDLVVSNLNSQGNSALSALNSLPGVVRKS</sequence>
<evidence type="ECO:0000313" key="8">
    <source>
        <dbReference type="EMBL" id="MCS4556464.1"/>
    </source>
</evidence>
<comment type="similarity">
    <text evidence="1 5">Belongs to the FliD family.</text>
</comment>
<dbReference type="InterPro" id="IPR003481">
    <property type="entry name" value="FliD_N"/>
</dbReference>
<keyword evidence="8" id="KW-0966">Cell projection</keyword>
<keyword evidence="5" id="KW-0964">Secreted</keyword>
<evidence type="ECO:0000256" key="4">
    <source>
        <dbReference type="ARBA" id="ARBA00023143"/>
    </source>
</evidence>
<protein>
    <recommendedName>
        <fullName evidence="5">Flagellar hook-associated protein 2</fullName>
        <shortName evidence="5">HAP2</shortName>
    </recommendedName>
    <alternativeName>
        <fullName evidence="5">Flagellar cap protein</fullName>
    </alternativeName>
</protein>
<dbReference type="InterPro" id="IPR040026">
    <property type="entry name" value="FliD"/>
</dbReference>
<evidence type="ECO:0000256" key="3">
    <source>
        <dbReference type="ARBA" id="ARBA00023054"/>
    </source>
</evidence>
<keyword evidence="4 5" id="KW-0975">Bacterial flagellum</keyword>
<dbReference type="Pfam" id="PF02465">
    <property type="entry name" value="FliD_N"/>
    <property type="match status" value="1"/>
</dbReference>
<keyword evidence="9" id="KW-1185">Reference proteome</keyword>
<proteinExistence type="inferred from homology"/>
<dbReference type="PANTHER" id="PTHR30288">
    <property type="entry name" value="FLAGELLAR CAP/ASSEMBLY PROTEIN FLID"/>
    <property type="match status" value="1"/>
</dbReference>
<name>A0ABT2FJF3_9GAMM</name>
<reference evidence="9" key="1">
    <citation type="submission" date="2023-07" db="EMBL/GenBank/DDBJ databases">
        <title>Shewanella mangrovi sp. nov., an acetaldehyde- degrading bacterium isolated from mangrove sediment.</title>
        <authorList>
            <person name="Liu Y."/>
        </authorList>
    </citation>
    <scope>NUCLEOTIDE SEQUENCE [LARGE SCALE GENOMIC DNA]</scope>
    <source>
        <strain evidence="9">C32</strain>
    </source>
</reference>
<evidence type="ECO:0000259" key="7">
    <source>
        <dbReference type="Pfam" id="PF07195"/>
    </source>
</evidence>
<evidence type="ECO:0000256" key="1">
    <source>
        <dbReference type="ARBA" id="ARBA00009764"/>
    </source>
</evidence>
<dbReference type="InterPro" id="IPR010810">
    <property type="entry name" value="Flagellin_hook_IN_motif"/>
</dbReference>
<dbReference type="PANTHER" id="PTHR30288:SF0">
    <property type="entry name" value="FLAGELLAR HOOK-ASSOCIATED PROTEIN 2"/>
    <property type="match status" value="1"/>
</dbReference>
<evidence type="ECO:0000313" key="9">
    <source>
        <dbReference type="Proteomes" id="UP001201549"/>
    </source>
</evidence>
<feature type="domain" description="Flagellar hook-associated protein 2 C-terminal" evidence="7">
    <location>
        <begin position="214"/>
        <end position="437"/>
    </location>
</feature>
<gene>
    <name evidence="8" type="primary">fliD</name>
    <name evidence="8" type="ORF">L9G74_08445</name>
</gene>
<accession>A0ABT2FJF3</accession>
<evidence type="ECO:0000259" key="6">
    <source>
        <dbReference type="Pfam" id="PF02465"/>
    </source>
</evidence>
<dbReference type="Proteomes" id="UP001201549">
    <property type="component" value="Unassembled WGS sequence"/>
</dbReference>
<organism evidence="8 9">
    <name type="scientific">Shewanella electrica</name>
    <dbReference type="NCBI Taxonomy" id="515560"/>
    <lineage>
        <taxon>Bacteria</taxon>
        <taxon>Pseudomonadati</taxon>
        <taxon>Pseudomonadota</taxon>
        <taxon>Gammaproteobacteria</taxon>
        <taxon>Alteromonadales</taxon>
        <taxon>Shewanellaceae</taxon>
        <taxon>Shewanella</taxon>
    </lineage>
</organism>
<comment type="subunit">
    <text evidence="2 5">Homopentamer.</text>
</comment>
<comment type="subcellular location">
    <subcellularLocation>
        <location evidence="5">Secreted</location>
    </subcellularLocation>
    <subcellularLocation>
        <location evidence="5">Bacterial flagellum</location>
    </subcellularLocation>
</comment>
<evidence type="ECO:0000256" key="2">
    <source>
        <dbReference type="ARBA" id="ARBA00011255"/>
    </source>
</evidence>
<comment type="caution">
    <text evidence="8">The sequence shown here is derived from an EMBL/GenBank/DDBJ whole genome shotgun (WGS) entry which is preliminary data.</text>
</comment>
<comment type="function">
    <text evidence="5">Required for morphogenesis and for the elongation of the flagellar filament by facilitating polymerization of the flagellin monomers at the tip of growing filament. Forms a capping structure, which prevents flagellin subunits (transported through the central channel of the flagellum) from leaking out without polymerization at the distal end.</text>
</comment>